<evidence type="ECO:0000313" key="4">
    <source>
        <dbReference type="Proteomes" id="UP001165135"/>
    </source>
</evidence>
<organism evidence="3 4">
    <name type="scientific">Actinoallomurus iriomotensis</name>
    <dbReference type="NCBI Taxonomy" id="478107"/>
    <lineage>
        <taxon>Bacteria</taxon>
        <taxon>Bacillati</taxon>
        <taxon>Actinomycetota</taxon>
        <taxon>Actinomycetes</taxon>
        <taxon>Streptosporangiales</taxon>
        <taxon>Thermomonosporaceae</taxon>
        <taxon>Actinoallomurus</taxon>
    </lineage>
</organism>
<evidence type="ECO:0000259" key="2">
    <source>
        <dbReference type="Pfam" id="PF25547"/>
    </source>
</evidence>
<dbReference type="Gene3D" id="3.40.50.2000">
    <property type="entry name" value="Glycogen Phosphorylase B"/>
    <property type="match status" value="2"/>
</dbReference>
<reference evidence="3" key="1">
    <citation type="submission" date="2023-03" db="EMBL/GenBank/DDBJ databases">
        <title>Actinoallomurus iriomotensis NBRC 103681.</title>
        <authorList>
            <person name="Ichikawa N."/>
            <person name="Sato H."/>
            <person name="Tonouchi N."/>
        </authorList>
    </citation>
    <scope>NUCLEOTIDE SEQUENCE</scope>
    <source>
        <strain evidence="3">NBRC 103681</strain>
    </source>
</reference>
<dbReference type="EMBL" id="BSTJ01000010">
    <property type="protein sequence ID" value="GLY78960.1"/>
    <property type="molecule type" value="Genomic_DNA"/>
</dbReference>
<dbReference type="Pfam" id="PF20706">
    <property type="entry name" value="GT4-conflict"/>
    <property type="match status" value="1"/>
</dbReference>
<feature type="domain" description="Outer membrane channel protein CpnT-like N-terminal" evidence="2">
    <location>
        <begin position="155"/>
        <end position="285"/>
    </location>
</feature>
<dbReference type="Pfam" id="PF25547">
    <property type="entry name" value="WXG100_2"/>
    <property type="match status" value="1"/>
</dbReference>
<comment type="caution">
    <text evidence="3">The sequence shown here is derived from an EMBL/GenBank/DDBJ whole genome shotgun (WGS) entry which is preliminary data.</text>
</comment>
<dbReference type="InterPro" id="IPR057746">
    <property type="entry name" value="CpnT-like_N"/>
</dbReference>
<dbReference type="SUPFAM" id="SSF53756">
    <property type="entry name" value="UDP-Glycosyltransferase/glycogen phosphorylase"/>
    <property type="match status" value="1"/>
</dbReference>
<name>A0A9W6RPG0_9ACTN</name>
<accession>A0A9W6RPG0</accession>
<dbReference type="Proteomes" id="UP001165135">
    <property type="component" value="Unassembled WGS sequence"/>
</dbReference>
<dbReference type="Pfam" id="PF08843">
    <property type="entry name" value="AbiEii"/>
    <property type="match status" value="1"/>
</dbReference>
<dbReference type="InterPro" id="IPR014942">
    <property type="entry name" value="AbiEii"/>
</dbReference>
<evidence type="ECO:0000256" key="1">
    <source>
        <dbReference type="SAM" id="MobiDB-lite"/>
    </source>
</evidence>
<gene>
    <name evidence="3" type="ORF">Airi01_072270</name>
</gene>
<feature type="region of interest" description="Disordered" evidence="1">
    <location>
        <begin position="651"/>
        <end position="719"/>
    </location>
</feature>
<protein>
    <recommendedName>
        <fullName evidence="2">Outer membrane channel protein CpnT-like N-terminal domain-containing protein</fullName>
    </recommendedName>
</protein>
<dbReference type="CDD" id="cd03801">
    <property type="entry name" value="GT4_PimA-like"/>
    <property type="match status" value="1"/>
</dbReference>
<sequence>MLGFAVVPEVWVKAGRGIDEASSRLADGVSVFAGVIGGQPFGSDDLGRGLFEGNTGSGAAGFAQRRDRLLKDLPAIVNLLQGMAAGLVGAGDRYAAADQAIAQVLSGRQAPTAPSRLPGGGPGGVREYRLPPIPDGLPSSAPPPNLVMQALWLFERAGLTVAWPDGDSAAVERVGGAATKLGSAIDTVRGHVADHARRVTGSGSGEATEAFGAIARTVYAQDGLLADLKQRCDDLAGYCRTAADAILTAQWHFVASAVFAVGLMYAVSMLGPFVEAGMAWALSMIRLEGEALQIILNLLFEAVVGGVFSAGSDVIEQLFRGGHFDWSELGGALGQGLMLGGLMGGAKAGLPAVLRRGPATIGLAKMMESAGAAGILSRFAVGWGVGTGAIAATNKITGHGWDLEHAWQTGLAMASIGAGAEGITHLRKLIRPTDQSHSPAVGIPPFDDPFVRSGGIVDGEVMTVRDEIFPKPEHLLERVLVEPAHAELGSADHPQSAQRAAEIHATAAHEPIDTISTSIESTAHTEVTVGPTDHPSPTALAGRAEARVANIETIDGPGNNHVHEIINGAADYRAVPSLADPVTDRIGSTGQGAHLPRSSADVSGDSMLADATTQPTGHHDSRLAIGSEPSSVDNGGKSIAGILNVKAADTPPKVDAPEIIPPTAHGPTDGATLTRQAKDTHATPQPTRRREPDGIEPAGNEDRAALSVGAENDTSRFADRPARDVDELIKRLNEFGPKLPGIEDSTSFLKELTGRVREEAYRRGTSPSAELQQFVVQRIMARSFTANPHDWKIKGGQGMLARFPDARVSGDVDFARIDKAARPEMEGDFADALTLDLHDYLAFEPLGTADLLGGAGARVAHRVTLGGRELMNFEADLLPNEGSPEWIAPELIPFPRHIFSTGAPGESPQLRVLSLEDQLVQKVVAMYTQGLRTAESRCIHCFRRSESIFACQEGDLPWRVKDLVDTTFLATKRSWDAEIMHAVLRAEVDFRITRGDPVTIPRRFRVPNPNWSEGFADYAGKTPGLAFKTLPEAKPLLKAFLAPLLSEHPLAGRWDPLRHEWIDLKRLSDEAERQRVLVVAHASGRNQVRVGGLAVATGKLTTEMAGLHNTDVTLLTVGPAEPHGHARVTSIPTHEAGRSRQAQLQDVARYGWPEQIEGLPVHGYDGFDWVIGHGKASGSAAMLIRQRWYPYANLMYVTHEPAMRYAEIQGVLERGAKRAAEERELMQNADLVVGVGPLNTDVAREMTAGSQSAPNHHELIPGIDTAREAVASSTGETFNALFTTNRVSDPVKGYDDLLATVKELRDQGVPIRLRVRGVPGENVATEQQHADEVVGASGIVEILPHTTDTDELSADHDWAHVAVMPSRIEGFGMVGSEAAGRGVPVLVNAESGFAKFLEDASRVPPKLGQPSVTPDHGMAEDTPTRIEAWSRVVMRLAADYPARRMTAAKLRETLQGYSWRDAAEALSKAMEGTEEEGYRYTVQGPHGEIRLHDTGPS</sequence>
<proteinExistence type="predicted"/>
<evidence type="ECO:0000313" key="3">
    <source>
        <dbReference type="EMBL" id="GLY78960.1"/>
    </source>
</evidence>
<feature type="region of interest" description="Disordered" evidence="1">
    <location>
        <begin position="585"/>
        <end position="637"/>
    </location>
</feature>